<feature type="domain" description="Peptidase C14 caspase" evidence="2">
    <location>
        <begin position="40"/>
        <end position="276"/>
    </location>
</feature>
<evidence type="ECO:0000259" key="2">
    <source>
        <dbReference type="Pfam" id="PF00656"/>
    </source>
</evidence>
<accession>A0ABT0C9R8</accession>
<dbReference type="Proteomes" id="UP000830835">
    <property type="component" value="Unassembled WGS sequence"/>
</dbReference>
<protein>
    <submittedName>
        <fullName evidence="3">Caspase family protein</fullName>
    </submittedName>
</protein>
<dbReference type="InterPro" id="IPR050452">
    <property type="entry name" value="Metacaspase"/>
</dbReference>
<dbReference type="InterPro" id="IPR011600">
    <property type="entry name" value="Pept_C14_caspase"/>
</dbReference>
<dbReference type="EMBL" id="JAFIRA010000011">
    <property type="protein sequence ID" value="MCJ2542501.1"/>
    <property type="molecule type" value="Genomic_DNA"/>
</dbReference>
<dbReference type="PANTHER" id="PTHR48104">
    <property type="entry name" value="METACASPASE-4"/>
    <property type="match status" value="1"/>
</dbReference>
<proteinExistence type="predicted"/>
<dbReference type="SUPFAM" id="SSF52129">
    <property type="entry name" value="Caspase-like"/>
    <property type="match status" value="1"/>
</dbReference>
<gene>
    <name evidence="3" type="ORF">JX360_06200</name>
</gene>
<feature type="region of interest" description="Disordered" evidence="1">
    <location>
        <begin position="197"/>
        <end position="216"/>
    </location>
</feature>
<evidence type="ECO:0000313" key="3">
    <source>
        <dbReference type="EMBL" id="MCJ2542501.1"/>
    </source>
</evidence>
<organism evidence="3 4">
    <name type="scientific">Thermostichus vulcanus str. 'Rupite'</name>
    <dbReference type="NCBI Taxonomy" id="2813851"/>
    <lineage>
        <taxon>Bacteria</taxon>
        <taxon>Bacillati</taxon>
        <taxon>Cyanobacteriota</taxon>
        <taxon>Cyanophyceae</taxon>
        <taxon>Thermostichales</taxon>
        <taxon>Thermostichaceae</taxon>
        <taxon>Thermostichus</taxon>
    </lineage>
</organism>
<dbReference type="Gene3D" id="3.40.50.1460">
    <property type="match status" value="1"/>
</dbReference>
<dbReference type="PANTHER" id="PTHR48104:SF30">
    <property type="entry name" value="METACASPASE-1"/>
    <property type="match status" value="1"/>
</dbReference>
<dbReference type="Pfam" id="PF00656">
    <property type="entry name" value="Peptidase_C14"/>
    <property type="match status" value="1"/>
</dbReference>
<keyword evidence="4" id="KW-1185">Reference proteome</keyword>
<evidence type="ECO:0000313" key="4">
    <source>
        <dbReference type="Proteomes" id="UP000830835"/>
    </source>
</evidence>
<sequence>MERRSFLQKLLLVAASLGVPPGWMAWQSERYGQALAANSRKLALLIGINRYPGEGSLLQGCLMDVELQRELLLHRFGFAPPEILTLTDGAATLSGIQSAFAEHLGGQSRTAETVVVHFSGHGQWLAGSDHRWQPALLLSGSEASTGMPAIPLEHFFHLLEGLGTAQLTTLLDCGFTHTAPSVRGNWQLRARPVAAVKGSGSSPSAHPSIGSVPEPQRVWPAPPKGLLITATTPQDLAAEASWPGFYAGVLTYLLTQYLWETTPATRLAVAFNQVSSRRELGMFACQRPTLEGKETARRIPPYFLNLTQSGVSGVIQDVKGNRAQVWLGGIPPAALCGLQPGTLLTPISADVSQEAAKTPTPLVLRSRSGLLAQVQLSTPEGQFPPVGTPLRENLRAISNNLKLLVGLEDNLGRIEKVDITNAIASFSWMETANPHERQVDCLLGRITPEMAAAFQADTLPKPLQVNSYSLFWPGRELLLDSCGPVGEAAAVAVQRLVPRLAHLLAAKRLRTTLNAASSPLAVVAELASKDKAPSLAARFTQAVTSTPVELGMQRFMRGDPLRLTLRNNGEQDLFGYVLMTDPTGQLHLLAPMPQDNFTLPLRLEAQNTLVLPRLPETEGELRTTPGSSDLLTCNPQGLTELLFVASTRPLQASLEALKSMARKLGVTRSPMLLNGPLEWTHILMEELTTRAAESLGSGDPDLWWLDPAQSLTLSLTYTLV</sequence>
<reference evidence="3" key="1">
    <citation type="submission" date="2021-02" db="EMBL/GenBank/DDBJ databases">
        <title>The CRISPR/cas machinery reduction and long-range gene transfer in the hot spring cyanobacterium Synechococcus.</title>
        <authorList>
            <person name="Dvorak P."/>
            <person name="Jahodarova E."/>
            <person name="Hasler P."/>
            <person name="Poulickova A."/>
        </authorList>
    </citation>
    <scope>NUCLEOTIDE SEQUENCE</scope>
    <source>
        <strain evidence="3">Rupite</strain>
    </source>
</reference>
<evidence type="ECO:0000256" key="1">
    <source>
        <dbReference type="SAM" id="MobiDB-lite"/>
    </source>
</evidence>
<dbReference type="InterPro" id="IPR029030">
    <property type="entry name" value="Caspase-like_dom_sf"/>
</dbReference>
<comment type="caution">
    <text evidence="3">The sequence shown here is derived from an EMBL/GenBank/DDBJ whole genome shotgun (WGS) entry which is preliminary data.</text>
</comment>
<name>A0ABT0C9R8_THEVL</name>